<dbReference type="AlphaFoldDB" id="A0A2H9U2G4"/>
<keyword evidence="1" id="KW-0472">Membrane</keyword>
<dbReference type="InterPro" id="IPR012902">
    <property type="entry name" value="N_methyl_site"/>
</dbReference>
<name>A0A2H9U2G4_9GAMM</name>
<dbReference type="NCBIfam" id="TIGR02532">
    <property type="entry name" value="IV_pilin_GFxxxE"/>
    <property type="match status" value="1"/>
</dbReference>
<dbReference type="SUPFAM" id="SSF54523">
    <property type="entry name" value="Pili subunits"/>
    <property type="match status" value="1"/>
</dbReference>
<evidence type="ECO:0000313" key="2">
    <source>
        <dbReference type="EMBL" id="PJG58159.1"/>
    </source>
</evidence>
<dbReference type="OrthoDB" id="5873580at2"/>
<dbReference type="Proteomes" id="UP000235861">
    <property type="component" value="Unassembled WGS sequence"/>
</dbReference>
<dbReference type="Gene3D" id="3.30.700.10">
    <property type="entry name" value="Glycoprotein, Type 4 Pilin"/>
    <property type="match status" value="1"/>
</dbReference>
<comment type="caution">
    <text evidence="2">The sequence shown here is derived from an EMBL/GenBank/DDBJ whole genome shotgun (WGS) entry which is preliminary data.</text>
</comment>
<keyword evidence="1" id="KW-0812">Transmembrane</keyword>
<dbReference type="InterPro" id="IPR045584">
    <property type="entry name" value="Pilin-like"/>
</dbReference>
<evidence type="ECO:0000256" key="1">
    <source>
        <dbReference type="SAM" id="Phobius"/>
    </source>
</evidence>
<dbReference type="RefSeq" id="WP_100294747.1">
    <property type="nucleotide sequence ID" value="NZ_PGGC01000131.1"/>
</dbReference>
<reference evidence="2 3" key="1">
    <citation type="submission" date="2017-11" db="EMBL/GenBank/DDBJ databases">
        <title>Draft genome sequence of environmental isolate Aeromonas cavernicola sp. nov. MDC 2508.</title>
        <authorList>
            <person name="Colston S.M."/>
            <person name="Navarro A."/>
            <person name="Martinez-Murcia A.J."/>
            <person name="Graf J."/>
        </authorList>
    </citation>
    <scope>NUCLEOTIDE SEQUENCE [LARGE SCALE GENOMIC DNA]</scope>
    <source>
        <strain evidence="2 3">MDC 2508</strain>
    </source>
</reference>
<feature type="transmembrane region" description="Helical" evidence="1">
    <location>
        <begin position="6"/>
        <end position="27"/>
    </location>
</feature>
<dbReference type="EMBL" id="PGGC01000131">
    <property type="protein sequence ID" value="PJG58159.1"/>
    <property type="molecule type" value="Genomic_DNA"/>
</dbReference>
<organism evidence="2 3">
    <name type="scientific">Aeromonas cavernicola</name>
    <dbReference type="NCBI Taxonomy" id="1006623"/>
    <lineage>
        <taxon>Bacteria</taxon>
        <taxon>Pseudomonadati</taxon>
        <taxon>Pseudomonadota</taxon>
        <taxon>Gammaproteobacteria</taxon>
        <taxon>Aeromonadales</taxon>
        <taxon>Aeromonadaceae</taxon>
        <taxon>Aeromonas</taxon>
    </lineage>
</organism>
<keyword evidence="1" id="KW-1133">Transmembrane helix</keyword>
<dbReference type="PROSITE" id="PS00409">
    <property type="entry name" value="PROKAR_NTER_METHYL"/>
    <property type="match status" value="1"/>
</dbReference>
<sequence>MPVNKGFTLIELVLVILLLGILATFAVPRWLGKGGVEIQTVRDELLTRLRWVQTLNMHEPPHRCTQLVIDVARVAHITSEMKGLECPPPAAIADWNEQQRTRGRLVSLSDGITLSVPQGGPSPMVIRFDRMGRPVGHCNGGCELLVTGGPVSGRIKIEAQGYIHEIP</sequence>
<evidence type="ECO:0000313" key="3">
    <source>
        <dbReference type="Proteomes" id="UP000235861"/>
    </source>
</evidence>
<protein>
    <submittedName>
        <fullName evidence="2">MSHA biogenesis protein MshC</fullName>
    </submittedName>
</protein>
<proteinExistence type="predicted"/>
<keyword evidence="3" id="KW-1185">Reference proteome</keyword>
<dbReference type="Pfam" id="PF07963">
    <property type="entry name" value="N_methyl"/>
    <property type="match status" value="1"/>
</dbReference>
<gene>
    <name evidence="2" type="ORF">CUC53_14130</name>
</gene>
<accession>A0A2H9U2G4</accession>